<comment type="caution">
    <text evidence="8">The sequence shown here is derived from an EMBL/GenBank/DDBJ whole genome shotgun (WGS) entry which is preliminary data.</text>
</comment>
<dbReference type="Proteomes" id="UP000520535">
    <property type="component" value="Unassembled WGS sequence"/>
</dbReference>
<dbReference type="Pfam" id="PF01477">
    <property type="entry name" value="PLAT"/>
    <property type="match status" value="1"/>
</dbReference>
<dbReference type="InterPro" id="IPR013819">
    <property type="entry name" value="LipOase_C"/>
</dbReference>
<feature type="non-terminal residue" evidence="8">
    <location>
        <position position="1"/>
    </location>
</feature>
<dbReference type="GO" id="GO:0046872">
    <property type="term" value="F:metal ion binding"/>
    <property type="evidence" value="ECO:0007669"/>
    <property type="project" value="UniProtKB-KW"/>
</dbReference>
<organism evidence="8 9">
    <name type="scientific">Brachypteracias leptosomus</name>
    <name type="common">short-legged ground-roller</name>
    <dbReference type="NCBI Taxonomy" id="135165"/>
    <lineage>
        <taxon>Eukaryota</taxon>
        <taxon>Metazoa</taxon>
        <taxon>Chordata</taxon>
        <taxon>Craniata</taxon>
        <taxon>Vertebrata</taxon>
        <taxon>Euteleostomi</taxon>
        <taxon>Archelosauria</taxon>
        <taxon>Archosauria</taxon>
        <taxon>Dinosauria</taxon>
        <taxon>Saurischia</taxon>
        <taxon>Theropoda</taxon>
        <taxon>Coelurosauria</taxon>
        <taxon>Aves</taxon>
        <taxon>Neognathae</taxon>
        <taxon>Neoaves</taxon>
        <taxon>Telluraves</taxon>
        <taxon>Coraciimorphae</taxon>
        <taxon>Coraciiformes</taxon>
        <taxon>Brachypteraciidae</taxon>
        <taxon>Brachypteracias</taxon>
    </lineage>
</organism>
<dbReference type="AlphaFoldDB" id="A0A7L2V0W8"/>
<keyword evidence="2" id="KW-0223">Dioxygenase</keyword>
<dbReference type="InterPro" id="IPR036226">
    <property type="entry name" value="LipOase_C_sf"/>
</dbReference>
<feature type="non-terminal residue" evidence="8">
    <location>
        <position position="223"/>
    </location>
</feature>
<keyword evidence="4" id="KW-0443">Lipid metabolism</keyword>
<comment type="caution">
    <text evidence="5">Lacks conserved residue(s) required for the propagation of feature annotation.</text>
</comment>
<protein>
    <submittedName>
        <fullName evidence="8">LOXE3 isomerase</fullName>
    </submittedName>
</protein>
<evidence type="ECO:0000313" key="8">
    <source>
        <dbReference type="EMBL" id="NXS51852.1"/>
    </source>
</evidence>
<evidence type="ECO:0000256" key="2">
    <source>
        <dbReference type="ARBA" id="ARBA00022964"/>
    </source>
</evidence>
<evidence type="ECO:0000313" key="9">
    <source>
        <dbReference type="Proteomes" id="UP000520535"/>
    </source>
</evidence>
<dbReference type="OrthoDB" id="407298at2759"/>
<evidence type="ECO:0000259" key="6">
    <source>
        <dbReference type="PROSITE" id="PS50095"/>
    </source>
</evidence>
<keyword evidence="1" id="KW-0479">Metal-binding</keyword>
<dbReference type="EMBL" id="VYZX01001777">
    <property type="protein sequence ID" value="NXS51852.1"/>
    <property type="molecule type" value="Genomic_DNA"/>
</dbReference>
<evidence type="ECO:0000256" key="5">
    <source>
        <dbReference type="PROSITE-ProRule" id="PRU00152"/>
    </source>
</evidence>
<dbReference type="GO" id="GO:0034440">
    <property type="term" value="P:lipid oxidation"/>
    <property type="evidence" value="ECO:0007669"/>
    <property type="project" value="InterPro"/>
</dbReference>
<dbReference type="Gene3D" id="2.60.60.20">
    <property type="entry name" value="PLAT/LH2 domain"/>
    <property type="match status" value="1"/>
</dbReference>
<keyword evidence="9" id="KW-1185">Reference proteome</keyword>
<evidence type="ECO:0000256" key="3">
    <source>
        <dbReference type="ARBA" id="ARBA00023002"/>
    </source>
</evidence>
<evidence type="ECO:0000256" key="1">
    <source>
        <dbReference type="ARBA" id="ARBA00022723"/>
    </source>
</evidence>
<gene>
    <name evidence="8" type="primary">Aloxe3</name>
    <name evidence="8" type="ORF">BRALEP_R09663</name>
</gene>
<dbReference type="SUPFAM" id="SSF49723">
    <property type="entry name" value="Lipase/lipooxygenase domain (PLAT/LH2 domain)"/>
    <property type="match status" value="1"/>
</dbReference>
<feature type="domain" description="Lipoxygenase" evidence="7">
    <location>
        <begin position="111"/>
        <end position="223"/>
    </location>
</feature>
<keyword evidence="3" id="KW-0560">Oxidoreductase</keyword>
<dbReference type="InterPro" id="IPR000907">
    <property type="entry name" value="LipOase"/>
</dbReference>
<dbReference type="GO" id="GO:0016853">
    <property type="term" value="F:isomerase activity"/>
    <property type="evidence" value="ECO:0007669"/>
    <property type="project" value="UniProtKB-KW"/>
</dbReference>
<sequence>SPHLPLPLLFLPTLQEKTLTVRCPQDLGPLLLVRLHKWRLFLEDSWFCRQVSVTAPDGTFYRFPCYQWLEGVTILELREGSGRTSPSTSTSWRSYVTWGPARTLIFSCPAKKVADDELEILREHRRRELQARQEAFQWKTFSEGWPRCLNVDSVADLDSNAQFSCLRATNFKGILILQGASHFLSGFLLRRSSWKSLDEMRSIFSRVKGREIGGWPSVLLPTT</sequence>
<proteinExistence type="predicted"/>
<feature type="domain" description="PLAT" evidence="6">
    <location>
        <begin position="1"/>
        <end position="83"/>
    </location>
</feature>
<reference evidence="8 9" key="1">
    <citation type="submission" date="2019-09" db="EMBL/GenBank/DDBJ databases">
        <title>Bird 10,000 Genomes (B10K) Project - Family phase.</title>
        <authorList>
            <person name="Zhang G."/>
        </authorList>
    </citation>
    <scope>NUCLEOTIDE SEQUENCE [LARGE SCALE GENOMIC DNA]</scope>
    <source>
        <strain evidence="8">B10K-DU-012-52</strain>
    </source>
</reference>
<evidence type="ECO:0000256" key="4">
    <source>
        <dbReference type="ARBA" id="ARBA00023098"/>
    </source>
</evidence>
<dbReference type="SUPFAM" id="SSF48484">
    <property type="entry name" value="Lipoxigenase"/>
    <property type="match status" value="1"/>
</dbReference>
<evidence type="ECO:0000259" key="7">
    <source>
        <dbReference type="PROSITE" id="PS51393"/>
    </source>
</evidence>
<dbReference type="Gene3D" id="1.20.245.10">
    <property type="entry name" value="Lipoxygenase-1, Domain 5"/>
    <property type="match status" value="1"/>
</dbReference>
<accession>A0A7L2V0W8</accession>
<dbReference type="InterPro" id="IPR036392">
    <property type="entry name" value="PLAT/LH2_dom_sf"/>
</dbReference>
<dbReference type="PANTHER" id="PTHR11771">
    <property type="entry name" value="LIPOXYGENASE"/>
    <property type="match status" value="1"/>
</dbReference>
<name>A0A7L2V0W8_9AVES</name>
<dbReference type="GO" id="GO:0016702">
    <property type="term" value="F:oxidoreductase activity, acting on single donors with incorporation of molecular oxygen, incorporation of two atoms of oxygen"/>
    <property type="evidence" value="ECO:0007669"/>
    <property type="project" value="InterPro"/>
</dbReference>
<dbReference type="PROSITE" id="PS50095">
    <property type="entry name" value="PLAT"/>
    <property type="match status" value="1"/>
</dbReference>
<dbReference type="PROSITE" id="PS51393">
    <property type="entry name" value="LIPOXYGENASE_3"/>
    <property type="match status" value="1"/>
</dbReference>
<keyword evidence="8" id="KW-0413">Isomerase</keyword>
<dbReference type="InterPro" id="IPR001024">
    <property type="entry name" value="PLAT/LH2_dom"/>
</dbReference>